<evidence type="ECO:0000256" key="10">
    <source>
        <dbReference type="SAM" id="MobiDB-lite"/>
    </source>
</evidence>
<feature type="region of interest" description="Disordered" evidence="10">
    <location>
        <begin position="30"/>
        <end position="96"/>
    </location>
</feature>
<sequence>MTLDPQNPMTRRRILSGVVVAGAAAPILAACGSGEDPESAPTTSADPTAAASDPAPAPSDSASSEPPAPDDSPSAEESAGTGGEAVAKTADVPVGGGTVNKQAHVVVVQPAAGEYKAYTSICTHRGCDVSKVDGGTINCECHGSKFKIEDGSVANGPATAPLDAIAVTVSGADVVKA</sequence>
<accession>A0ABV7YGF2</accession>
<feature type="domain" description="Rieske" evidence="12">
    <location>
        <begin position="84"/>
        <end position="176"/>
    </location>
</feature>
<reference evidence="14" key="1">
    <citation type="journal article" date="2019" name="Int. J. Syst. Evol. Microbiol.">
        <title>The Global Catalogue of Microorganisms (GCM) 10K type strain sequencing project: providing services to taxonomists for standard genome sequencing and annotation.</title>
        <authorList>
            <consortium name="The Broad Institute Genomics Platform"/>
            <consortium name="The Broad Institute Genome Sequencing Center for Infectious Disease"/>
            <person name="Wu L."/>
            <person name="Ma J."/>
        </authorList>
    </citation>
    <scope>NUCLEOTIDE SEQUENCE [LARGE SCALE GENOMIC DNA]</scope>
    <source>
        <strain evidence="14">CGMCC 4.7241</strain>
    </source>
</reference>
<keyword evidence="3" id="KW-0001">2Fe-2S</keyword>
<evidence type="ECO:0000259" key="12">
    <source>
        <dbReference type="PROSITE" id="PS51296"/>
    </source>
</evidence>
<dbReference type="InterPro" id="IPR017941">
    <property type="entry name" value="Rieske_2Fe-2S"/>
</dbReference>
<evidence type="ECO:0000256" key="2">
    <source>
        <dbReference type="ARBA" id="ARBA00015816"/>
    </source>
</evidence>
<dbReference type="CDD" id="cd03467">
    <property type="entry name" value="Rieske"/>
    <property type="match status" value="1"/>
</dbReference>
<dbReference type="PROSITE" id="PS51296">
    <property type="entry name" value="RIESKE"/>
    <property type="match status" value="1"/>
</dbReference>
<organism evidence="13 14">
    <name type="scientific">Tenggerimyces flavus</name>
    <dbReference type="NCBI Taxonomy" id="1708749"/>
    <lineage>
        <taxon>Bacteria</taxon>
        <taxon>Bacillati</taxon>
        <taxon>Actinomycetota</taxon>
        <taxon>Actinomycetes</taxon>
        <taxon>Propionibacteriales</taxon>
        <taxon>Nocardioidaceae</taxon>
        <taxon>Tenggerimyces</taxon>
    </lineage>
</organism>
<dbReference type="PROSITE" id="PS51318">
    <property type="entry name" value="TAT"/>
    <property type="match status" value="1"/>
</dbReference>
<evidence type="ECO:0000256" key="11">
    <source>
        <dbReference type="SAM" id="SignalP"/>
    </source>
</evidence>
<evidence type="ECO:0000256" key="5">
    <source>
        <dbReference type="ARBA" id="ARBA00023004"/>
    </source>
</evidence>
<dbReference type="InterPro" id="IPR036922">
    <property type="entry name" value="Rieske_2Fe-2S_sf"/>
</dbReference>
<dbReference type="InterPro" id="IPR014349">
    <property type="entry name" value="Rieske_Fe-S_prot"/>
</dbReference>
<feature type="compositionally biased region" description="Low complexity" evidence="10">
    <location>
        <begin position="30"/>
        <end position="79"/>
    </location>
</feature>
<evidence type="ECO:0000256" key="4">
    <source>
        <dbReference type="ARBA" id="ARBA00022723"/>
    </source>
</evidence>
<evidence type="ECO:0000313" key="13">
    <source>
        <dbReference type="EMBL" id="MFC3764435.1"/>
    </source>
</evidence>
<evidence type="ECO:0000256" key="9">
    <source>
        <dbReference type="ARBA" id="ARBA00034078"/>
    </source>
</evidence>
<dbReference type="SUPFAM" id="SSF50022">
    <property type="entry name" value="ISP domain"/>
    <property type="match status" value="1"/>
</dbReference>
<keyword evidence="7" id="KW-1015">Disulfide bond</keyword>
<dbReference type="PANTHER" id="PTHR10134">
    <property type="entry name" value="CYTOCHROME B-C1 COMPLEX SUBUNIT RIESKE, MITOCHONDRIAL"/>
    <property type="match status" value="1"/>
</dbReference>
<name>A0ABV7YGF2_9ACTN</name>
<gene>
    <name evidence="13" type="ORF">ACFOUW_26605</name>
</gene>
<evidence type="ECO:0000256" key="1">
    <source>
        <dbReference type="ARBA" id="ARBA00002494"/>
    </source>
</evidence>
<evidence type="ECO:0000313" key="14">
    <source>
        <dbReference type="Proteomes" id="UP001595699"/>
    </source>
</evidence>
<keyword evidence="11" id="KW-0732">Signal</keyword>
<dbReference type="InterPro" id="IPR006311">
    <property type="entry name" value="TAT_signal"/>
</dbReference>
<evidence type="ECO:0000256" key="6">
    <source>
        <dbReference type="ARBA" id="ARBA00023014"/>
    </source>
</evidence>
<proteinExistence type="predicted"/>
<evidence type="ECO:0000256" key="3">
    <source>
        <dbReference type="ARBA" id="ARBA00022714"/>
    </source>
</evidence>
<comment type="cofactor">
    <cofactor evidence="9">
        <name>[2Fe-2S] cluster</name>
        <dbReference type="ChEBI" id="CHEBI:190135"/>
    </cofactor>
</comment>
<keyword evidence="4" id="KW-0479">Metal-binding</keyword>
<dbReference type="InterPro" id="IPR005805">
    <property type="entry name" value="Rieske_Fe-S_prot_C"/>
</dbReference>
<keyword evidence="5" id="KW-0408">Iron</keyword>
<comment type="function">
    <text evidence="1">Iron-sulfur subunit of the cytochrome bc1 complex, an essential component of the respiratory electron transport chain required for ATP synthesis. The bc1 complex catalyzes the oxidation of menaquinol and the reduction of cytochrome c in the respiratory chain. The bc1 complex operates through a Q-cycle mechanism that couples electron transfer to generation of the proton gradient that drives ATP synthesis.</text>
</comment>
<dbReference type="Pfam" id="PF00355">
    <property type="entry name" value="Rieske"/>
    <property type="match status" value="1"/>
</dbReference>
<dbReference type="Proteomes" id="UP001595699">
    <property type="component" value="Unassembled WGS sequence"/>
</dbReference>
<dbReference type="RefSeq" id="WP_239553917.1">
    <property type="nucleotide sequence ID" value="NZ_JAFBCM010000001.1"/>
</dbReference>
<feature type="signal peptide" evidence="11">
    <location>
        <begin position="1"/>
        <end position="29"/>
    </location>
</feature>
<keyword evidence="6" id="KW-0411">Iron-sulfur</keyword>
<dbReference type="Gene3D" id="2.102.10.10">
    <property type="entry name" value="Rieske [2Fe-2S] iron-sulphur domain"/>
    <property type="match status" value="1"/>
</dbReference>
<dbReference type="PRINTS" id="PR00162">
    <property type="entry name" value="RIESKE"/>
</dbReference>
<keyword evidence="14" id="KW-1185">Reference proteome</keyword>
<feature type="chain" id="PRO_5046163004" description="Cytochrome bc1 complex Rieske iron-sulfur subunit" evidence="11">
    <location>
        <begin position="30"/>
        <end position="177"/>
    </location>
</feature>
<evidence type="ECO:0000256" key="7">
    <source>
        <dbReference type="ARBA" id="ARBA00023157"/>
    </source>
</evidence>
<protein>
    <recommendedName>
        <fullName evidence="2">Cytochrome bc1 complex Rieske iron-sulfur subunit</fullName>
    </recommendedName>
    <alternativeName>
        <fullName evidence="8">Cytochrome bc1 reductase complex subunit QcrA</fullName>
    </alternativeName>
</protein>
<evidence type="ECO:0000256" key="8">
    <source>
        <dbReference type="ARBA" id="ARBA00029586"/>
    </source>
</evidence>
<comment type="caution">
    <text evidence="13">The sequence shown here is derived from an EMBL/GenBank/DDBJ whole genome shotgun (WGS) entry which is preliminary data.</text>
</comment>
<dbReference type="EMBL" id="JBHRZH010000025">
    <property type="protein sequence ID" value="MFC3764435.1"/>
    <property type="molecule type" value="Genomic_DNA"/>
</dbReference>